<keyword evidence="4" id="KW-0677">Repeat</keyword>
<dbReference type="AlphaFoldDB" id="A0A5N6RYJ5"/>
<dbReference type="PANTHER" id="PTHR32411:SF43">
    <property type="entry name" value="CYSTEINE-RICH REPEAT SECRETORY PROTEIN 38"/>
    <property type="match status" value="1"/>
</dbReference>
<evidence type="ECO:0000256" key="6">
    <source>
        <dbReference type="SAM" id="SignalP"/>
    </source>
</evidence>
<dbReference type="Gene3D" id="3.30.430.20">
    <property type="entry name" value="Gnk2 domain, C-X8-C-X2-C motif"/>
    <property type="match status" value="1"/>
</dbReference>
<evidence type="ECO:0000259" key="7">
    <source>
        <dbReference type="PROSITE" id="PS51473"/>
    </source>
</evidence>
<feature type="signal peptide" evidence="6">
    <location>
        <begin position="1"/>
        <end position="25"/>
    </location>
</feature>
<evidence type="ECO:0000256" key="1">
    <source>
        <dbReference type="ARBA" id="ARBA00004613"/>
    </source>
</evidence>
<feature type="domain" description="Gnk2-homologous" evidence="7">
    <location>
        <begin position="29"/>
        <end position="120"/>
    </location>
</feature>
<organism evidence="8 9">
    <name type="scientific">Carpinus fangiana</name>
    <dbReference type="NCBI Taxonomy" id="176857"/>
    <lineage>
        <taxon>Eukaryota</taxon>
        <taxon>Viridiplantae</taxon>
        <taxon>Streptophyta</taxon>
        <taxon>Embryophyta</taxon>
        <taxon>Tracheophyta</taxon>
        <taxon>Spermatophyta</taxon>
        <taxon>Magnoliopsida</taxon>
        <taxon>eudicotyledons</taxon>
        <taxon>Gunneridae</taxon>
        <taxon>Pentapetalae</taxon>
        <taxon>rosids</taxon>
        <taxon>fabids</taxon>
        <taxon>Fagales</taxon>
        <taxon>Betulaceae</taxon>
        <taxon>Carpinus</taxon>
    </lineage>
</organism>
<keyword evidence="9" id="KW-1185">Reference proteome</keyword>
<dbReference type="InterPro" id="IPR050581">
    <property type="entry name" value="CRR_secretory_protein"/>
</dbReference>
<feature type="chain" id="PRO_5024321575" description="Gnk2-homologous domain-containing protein" evidence="6">
    <location>
        <begin position="26"/>
        <end position="120"/>
    </location>
</feature>
<gene>
    <name evidence="8" type="ORF">FH972_020733</name>
</gene>
<dbReference type="GO" id="GO:0005576">
    <property type="term" value="C:extracellular region"/>
    <property type="evidence" value="ECO:0007669"/>
    <property type="project" value="UniProtKB-SubCell"/>
</dbReference>
<name>A0A5N6RYJ5_9ROSI</name>
<sequence>MSFSTTSTWSLYLLSFNFLFKAAFGDNLLPLKHISSSPENFTAGDPFDTNQQELTSYLSYETPHNGYSHGSRGQSPDQVFGLALCAVDVLHGDCWSCLFNAAREIRNRCPNSKGATMWYD</sequence>
<accession>A0A5N6RYJ5</accession>
<dbReference type="OrthoDB" id="688481at2759"/>
<keyword evidence="2" id="KW-0964">Secreted</keyword>
<evidence type="ECO:0000256" key="5">
    <source>
        <dbReference type="ARBA" id="ARBA00038515"/>
    </source>
</evidence>
<evidence type="ECO:0000313" key="8">
    <source>
        <dbReference type="EMBL" id="KAE8125974.1"/>
    </source>
</evidence>
<dbReference type="CDD" id="cd23509">
    <property type="entry name" value="Gnk2-like"/>
    <property type="match status" value="1"/>
</dbReference>
<evidence type="ECO:0000256" key="3">
    <source>
        <dbReference type="ARBA" id="ARBA00022729"/>
    </source>
</evidence>
<comment type="similarity">
    <text evidence="5">Belongs to the cysteine-rich repeat secretory protein family.</text>
</comment>
<evidence type="ECO:0000313" key="9">
    <source>
        <dbReference type="Proteomes" id="UP000327013"/>
    </source>
</evidence>
<reference evidence="8 9" key="1">
    <citation type="submission" date="2019-06" db="EMBL/GenBank/DDBJ databases">
        <title>A chromosomal-level reference genome of Carpinus fangiana (Coryloideae, Betulaceae).</title>
        <authorList>
            <person name="Yang X."/>
            <person name="Wang Z."/>
            <person name="Zhang L."/>
            <person name="Hao G."/>
            <person name="Liu J."/>
            <person name="Yang Y."/>
        </authorList>
    </citation>
    <scope>NUCLEOTIDE SEQUENCE [LARGE SCALE GENOMIC DNA]</scope>
    <source>
        <strain evidence="8">Cfa_2016G</strain>
        <tissue evidence="8">Leaf</tissue>
    </source>
</reference>
<dbReference type="Pfam" id="PF01657">
    <property type="entry name" value="Stress-antifung"/>
    <property type="match status" value="1"/>
</dbReference>
<protein>
    <recommendedName>
        <fullName evidence="7">Gnk2-homologous domain-containing protein</fullName>
    </recommendedName>
</protein>
<evidence type="ECO:0000256" key="2">
    <source>
        <dbReference type="ARBA" id="ARBA00022525"/>
    </source>
</evidence>
<comment type="subcellular location">
    <subcellularLocation>
        <location evidence="1">Secreted</location>
    </subcellularLocation>
</comment>
<evidence type="ECO:0000256" key="4">
    <source>
        <dbReference type="ARBA" id="ARBA00022737"/>
    </source>
</evidence>
<proteinExistence type="inferred from homology"/>
<dbReference type="InterPro" id="IPR002902">
    <property type="entry name" value="GNK2"/>
</dbReference>
<dbReference type="EMBL" id="CM017328">
    <property type="protein sequence ID" value="KAE8125974.1"/>
    <property type="molecule type" value="Genomic_DNA"/>
</dbReference>
<dbReference type="PANTHER" id="PTHR32411">
    <property type="entry name" value="CYSTEINE-RICH REPEAT SECRETORY PROTEIN 38-RELATED"/>
    <property type="match status" value="1"/>
</dbReference>
<dbReference type="InterPro" id="IPR038408">
    <property type="entry name" value="GNK2_sf"/>
</dbReference>
<keyword evidence="3 6" id="KW-0732">Signal</keyword>
<dbReference type="Proteomes" id="UP000327013">
    <property type="component" value="Chromosome 8"/>
</dbReference>
<dbReference type="PROSITE" id="PS51473">
    <property type="entry name" value="GNK2"/>
    <property type="match status" value="1"/>
</dbReference>